<sequence>MMRRSTVPAAGVPLGPPPSYESVMAAAVLQAPLETPYVPPRYLGPTEGRNSISYSELRPLYDTTRLYLVDNKSADIASLNYQHDHSNFLTSVVQNSDYTPAEASTQTINLDNRSRWGGDLKTILHTNMPNVNEYMFTNSFRARLMVAHEADKEPVYEWVELTLPEGNFSEIMTIDLMNNAIVDNYLAVGRQAGVKEHEIGVKFDTRNFKLGWDPVTGLVMPGVYTNEAFHPDIVLLPGCGVDFTHSRLSNLLGIRKRMPFQEGFQIMYEDLIGGDIPALLDVDAYENSLKNNQPATQSAEVRGDNFAADPKAQPAADPVIKAVTQDSKGRSYNIVEGTNNTAYRSWYLAYNYGDGEKGVRSWTLLTTPDVTCGAEQVYWSLPDMYVDPVTFRPSQQLSNYPVVGAELLPVHSKSFYNEQAVYSQLIRQSTALTHVFNRFPENQIMVRPPAPTITTVSENVPALTDHGTLPLQHSLRGVQRVTITDARRRTCPYIYKAIGIVAPRVLSSRTF</sequence>
<keyword evidence="9 11" id="KW-1148">T=25 icosahedral capsid protein</keyword>
<keyword evidence="13" id="KW-1185">Reference proteome</keyword>
<keyword evidence="1 11" id="KW-0167">Capsid protein</keyword>
<evidence type="ECO:0000256" key="3">
    <source>
        <dbReference type="ARBA" id="ARBA00022581"/>
    </source>
</evidence>
<keyword evidence="6 11" id="KW-0946">Virion</keyword>
<evidence type="ECO:0000256" key="9">
    <source>
        <dbReference type="ARBA" id="ARBA00023275"/>
    </source>
</evidence>
<dbReference type="OrthoDB" id="1939at10239"/>
<comment type="similarity">
    <text evidence="11">Belongs to the adenoviridae penton family.</text>
</comment>
<keyword evidence="7 11" id="KW-1164">Virus endocytosis by host</keyword>
<dbReference type="GO" id="GO:0019062">
    <property type="term" value="P:virion attachment to host cell"/>
    <property type="evidence" value="ECO:0007669"/>
    <property type="project" value="UniProtKB-UniRule"/>
</dbReference>
<comment type="induction">
    <text evidence="11">Expressed in the late phase of the viral replicative cycle.</text>
</comment>
<accession>A0A1L3INX2</accession>
<dbReference type="GO" id="GO:0005198">
    <property type="term" value="F:structural molecule activity"/>
    <property type="evidence" value="ECO:0007669"/>
    <property type="project" value="UniProtKB-UniRule"/>
</dbReference>
<evidence type="ECO:0000256" key="6">
    <source>
        <dbReference type="ARBA" id="ARBA00022844"/>
    </source>
</evidence>
<dbReference type="InterPro" id="IPR002605">
    <property type="entry name" value="Adeno_Penton_B"/>
</dbReference>
<dbReference type="Gene3D" id="3.90.1620.10">
    <property type="entry name" value="adenovirus 2 penton base, domain 2"/>
    <property type="match status" value="1"/>
</dbReference>
<evidence type="ECO:0000256" key="1">
    <source>
        <dbReference type="ARBA" id="ARBA00022561"/>
    </source>
</evidence>
<evidence type="ECO:0000313" key="12">
    <source>
        <dbReference type="EMBL" id="APG53799.1"/>
    </source>
</evidence>
<proteinExistence type="evidence at transcript level"/>
<comment type="subcellular location">
    <subcellularLocation>
        <location evidence="11">Virion</location>
    </subcellularLocation>
    <subcellularLocation>
        <location evidence="11">Host nucleus</location>
    </subcellularLocation>
    <text evidence="11">Located at each vertex of the virion.</text>
</comment>
<evidence type="ECO:0000256" key="7">
    <source>
        <dbReference type="ARBA" id="ARBA00022890"/>
    </source>
</evidence>
<keyword evidence="4 11" id="KW-1162">Viral penetration into host cytoplasm</keyword>
<keyword evidence="5 11" id="KW-1161">Viral attachment to host cell</keyword>
<dbReference type="KEGG" id="vg:30522841"/>
<reference evidence="12" key="1">
    <citation type="journal article" date="2016" name="Virol. J.">
        <title>Isolation and characterization of adenoviruses infecting endangered golden snub-nosed monkeys (Rhinopithecus roxellana).</title>
        <authorList>
            <person name="Tan B."/>
            <person name="Wu L.J."/>
            <person name="Yang X.L."/>
            <person name="Li B."/>
            <person name="Zhang W."/>
            <person name="Lei Y.S."/>
            <person name="Li Y."/>
            <person name="Yang G.X."/>
            <person name="Chen J."/>
            <person name="Chen G."/>
            <person name="Wang H.Z."/>
            <person name="Shi Z.L."/>
        </authorList>
    </citation>
    <scope>NUCLEOTIDE SEQUENCE [LARGE SCALE GENOMIC DNA]</scope>
    <source>
        <strain evidence="12">WIV19</strain>
    </source>
</reference>
<keyword evidence="8 11" id="KW-0426">Late protein</keyword>
<dbReference type="EMBL" id="KX505867">
    <property type="protein sequence ID" value="APG53799.1"/>
    <property type="molecule type" value="Genomic_DNA"/>
</dbReference>
<evidence type="ECO:0000313" key="13">
    <source>
        <dbReference type="Proteomes" id="UP000201862"/>
    </source>
</evidence>
<dbReference type="Pfam" id="PF01686">
    <property type="entry name" value="Adeno_Penton_B"/>
    <property type="match status" value="1"/>
</dbReference>
<protein>
    <recommendedName>
        <fullName evidence="11">Penton protein</fullName>
        <shortName evidence="11">CP-P</shortName>
    </recommendedName>
    <alternativeName>
        <fullName evidence="11">Penton base protein</fullName>
    </alternativeName>
    <alternativeName>
        <fullName evidence="11">Protein III</fullName>
    </alternativeName>
</protein>
<dbReference type="GO" id="GO:0042025">
    <property type="term" value="C:host cell nucleus"/>
    <property type="evidence" value="ECO:0007669"/>
    <property type="project" value="UniProtKB-SubCell"/>
</dbReference>
<keyword evidence="10 11" id="KW-1160">Virus entry into host cell</keyword>
<name>A0A1L3INX2_9ADEN</name>
<dbReference type="Proteomes" id="UP000201862">
    <property type="component" value="Segment"/>
</dbReference>
<dbReference type="GO" id="GO:0075509">
    <property type="term" value="P:endocytosis involved in viral entry into host cell"/>
    <property type="evidence" value="ECO:0007669"/>
    <property type="project" value="UniProtKB-KW"/>
</dbReference>
<keyword evidence="2 11" id="KW-1048">Host nucleus</keyword>
<dbReference type="GO" id="GO:0039623">
    <property type="term" value="C:T=25 icosahedral viral capsid"/>
    <property type="evidence" value="ECO:0007669"/>
    <property type="project" value="UniProtKB-UniRule"/>
</dbReference>
<evidence type="ECO:0000256" key="5">
    <source>
        <dbReference type="ARBA" id="ARBA00022804"/>
    </source>
</evidence>
<comment type="function">
    <text evidence="11">Major capsid protein that self-associates to form penton base pentamers, each in the shape of a pentagon, situated at the 12 vertices of the pseudo T=25 capsid. Involved in virus secondary attachment to host cell after initial attachment by the fiber protein, and in endocytosis of virions. As the virus enters the host cell, penton proteins are shed concomitant with virion acidification in the endosome.</text>
</comment>
<comment type="caution">
    <text evidence="11">Lacks conserved residue(s) required for the propagation of feature annotation.</text>
</comment>
<keyword evidence="3 11" id="KW-0945">Host-virus interaction</keyword>
<gene>
    <name evidence="11" type="primary">L2</name>
</gene>
<evidence type="ECO:0000256" key="8">
    <source>
        <dbReference type="ARBA" id="ARBA00022921"/>
    </source>
</evidence>
<comment type="miscellaneous">
    <text evidence="11">All late proteins expressed from the major late promoter are produced by alternative splicing and alternative polyadenylation of the same gene giving rise to non-overlapping ORFs. A leader sequence is present in the N-terminus of all these mRNAs and is recognized by the viral shutoff protein to provide expression although conventional translation via ribosome scanning from the cap has been shut off in the host cell.</text>
</comment>
<evidence type="ECO:0000256" key="2">
    <source>
        <dbReference type="ARBA" id="ARBA00022562"/>
    </source>
</evidence>
<evidence type="ECO:0000256" key="4">
    <source>
        <dbReference type="ARBA" id="ARBA00022595"/>
    </source>
</evidence>
<organism evidence="12">
    <name type="scientific">simian adenovirus 55</name>
    <dbReference type="NCBI Taxonomy" id="2848082"/>
    <lineage>
        <taxon>Viruses</taxon>
        <taxon>Varidnaviria</taxon>
        <taxon>Bamfordvirae</taxon>
        <taxon>Preplasmiviricota</taxon>
        <taxon>Polisuviricotina</taxon>
        <taxon>Pharingeaviricetes</taxon>
        <taxon>Rowavirales</taxon>
        <taxon>Adenoviridae</taxon>
        <taxon>Mastadenovirus</taxon>
        <taxon>Mastadenovirus flavi</taxon>
        <taxon>Simian mastadenovirus I</taxon>
    </lineage>
</organism>
<dbReference type="HAMAP" id="MF_04052">
    <property type="entry name" value="ADV_CAPSP"/>
    <property type="match status" value="1"/>
</dbReference>
<dbReference type="Gene3D" id="2.60.120.550">
    <property type="entry name" value="Penton protein, domain 1"/>
    <property type="match status" value="1"/>
</dbReference>
<evidence type="ECO:0000256" key="11">
    <source>
        <dbReference type="HAMAP-Rule" id="MF_04052"/>
    </source>
</evidence>
<evidence type="ECO:0000256" key="10">
    <source>
        <dbReference type="ARBA" id="ARBA00023296"/>
    </source>
</evidence>
<comment type="subunit">
    <text evidence="11">Interacts with the fiber protein (via N-terminal tail region). Interacts with the capsid vertex protein; this interaction binds the penton base to neighboring peripentonal hexons.</text>
</comment>